<gene>
    <name evidence="1" type="ORF">AGABI1DRAFT_131313</name>
</gene>
<keyword evidence="2" id="KW-1185">Reference proteome</keyword>
<protein>
    <submittedName>
        <fullName evidence="1">Uncharacterized protein</fullName>
    </submittedName>
</protein>
<dbReference type="Proteomes" id="UP000008493">
    <property type="component" value="Unassembled WGS sequence"/>
</dbReference>
<accession>K5X0S0</accession>
<evidence type="ECO:0000313" key="2">
    <source>
        <dbReference type="Proteomes" id="UP000008493"/>
    </source>
</evidence>
<dbReference type="AlphaFoldDB" id="K5X0S0"/>
<dbReference type="RefSeq" id="XP_007332926.1">
    <property type="nucleotide sequence ID" value="XM_007332864.1"/>
</dbReference>
<proteinExistence type="predicted"/>
<evidence type="ECO:0000313" key="1">
    <source>
        <dbReference type="EMBL" id="EKM76487.1"/>
    </source>
</evidence>
<dbReference type="HOGENOM" id="CLU_1294038_0_0_1"/>
<dbReference type="KEGG" id="abp:AGABI1DRAFT131313"/>
<sequence>MDSSDYAYNTRHSRLNLLIASSVDPMLSRFVASVTFLSLGISVSSQTWGSTYAIRGVFDDLLPWVEATGSPLNVGINYISKPNGDTTFVRFKWFIQSAQNSTDPSTHVTFINLFGGVATPFGGEPRVCGGQGILLRTSFGASTIWKLTPLGGDQYKISTNITTPNLGGVITEVFWSMHRTTGLLPLDQENRTDCTDSGGISQVFQFFPPEVLN</sequence>
<reference evidence="2" key="1">
    <citation type="journal article" date="2012" name="Proc. Natl. Acad. Sci. U.S.A.">
        <title>Genome sequence of the button mushroom Agaricus bisporus reveals mechanisms governing adaptation to a humic-rich ecological niche.</title>
        <authorList>
            <person name="Morin E."/>
            <person name="Kohler A."/>
            <person name="Baker A.R."/>
            <person name="Foulongne-Oriol M."/>
            <person name="Lombard V."/>
            <person name="Nagy L.G."/>
            <person name="Ohm R.A."/>
            <person name="Patyshakuliyeva A."/>
            <person name="Brun A."/>
            <person name="Aerts A.L."/>
            <person name="Bailey A.M."/>
            <person name="Billette C."/>
            <person name="Coutinho P.M."/>
            <person name="Deakin G."/>
            <person name="Doddapaneni H."/>
            <person name="Floudas D."/>
            <person name="Grimwood J."/>
            <person name="Hilden K."/>
            <person name="Kuees U."/>
            <person name="LaButti K.M."/>
            <person name="Lapidus A."/>
            <person name="Lindquist E.A."/>
            <person name="Lucas S.M."/>
            <person name="Murat C."/>
            <person name="Riley R.W."/>
            <person name="Salamov A.A."/>
            <person name="Schmutz J."/>
            <person name="Subramanian V."/>
            <person name="Woesten H.A.B."/>
            <person name="Xu J."/>
            <person name="Eastwood D.C."/>
            <person name="Foster G.D."/>
            <person name="Sonnenberg A.S."/>
            <person name="Cullen D."/>
            <person name="de Vries R.P."/>
            <person name="Lundell T."/>
            <person name="Hibbett D.S."/>
            <person name="Henrissat B."/>
            <person name="Burton K.S."/>
            <person name="Kerrigan R.W."/>
            <person name="Challen M.P."/>
            <person name="Grigoriev I.V."/>
            <person name="Martin F."/>
        </authorList>
    </citation>
    <scope>NUCLEOTIDE SEQUENCE [LARGE SCALE GENOMIC DNA]</scope>
    <source>
        <strain evidence="2">JB137-S8 / ATCC MYA-4627 / FGSC 10392</strain>
    </source>
</reference>
<dbReference type="GeneID" id="18827411"/>
<organism evidence="1 2">
    <name type="scientific">Agaricus bisporus var. burnettii (strain JB137-S8 / ATCC MYA-4627 / FGSC 10392)</name>
    <name type="common">White button mushroom</name>
    <dbReference type="NCBI Taxonomy" id="597362"/>
    <lineage>
        <taxon>Eukaryota</taxon>
        <taxon>Fungi</taxon>
        <taxon>Dikarya</taxon>
        <taxon>Basidiomycota</taxon>
        <taxon>Agaricomycotina</taxon>
        <taxon>Agaricomycetes</taxon>
        <taxon>Agaricomycetidae</taxon>
        <taxon>Agaricales</taxon>
        <taxon>Agaricineae</taxon>
        <taxon>Agaricaceae</taxon>
        <taxon>Agaricus</taxon>
    </lineage>
</organism>
<name>K5X0S0_AGABU</name>
<dbReference type="EMBL" id="JH971402">
    <property type="protein sequence ID" value="EKM76487.1"/>
    <property type="molecule type" value="Genomic_DNA"/>
</dbReference>
<dbReference type="InParanoid" id="K5X0S0"/>